<accession>A0A554RN29</accession>
<gene>
    <name evidence="1" type="ORF">FNM00_16670</name>
</gene>
<protein>
    <recommendedName>
        <fullName evidence="3">DNA-binding protein</fullName>
    </recommendedName>
</protein>
<comment type="caution">
    <text evidence="1">The sequence shown here is derived from an EMBL/GenBank/DDBJ whole genome shotgun (WGS) entry which is preliminary data.</text>
</comment>
<evidence type="ECO:0000313" key="1">
    <source>
        <dbReference type="EMBL" id="TSD55545.1"/>
    </source>
</evidence>
<keyword evidence="2" id="KW-1185">Reference proteome</keyword>
<evidence type="ECO:0000313" key="2">
    <source>
        <dbReference type="Proteomes" id="UP000316988"/>
    </source>
</evidence>
<proteinExistence type="predicted"/>
<name>A0A554RN29_9ACTN</name>
<sequence length="105" mass="11770">MRRASATALRVWNDDRIVERAELLRMPVASLRYWRVLGTRPRGFVIGRRLRYVRADVFRWLVEQCDADSTAALVAATCLPDRGATSRTAGASASRATYGTMIEVP</sequence>
<reference evidence="1 2" key="1">
    <citation type="submission" date="2019-07" db="EMBL/GenBank/DDBJ databases">
        <authorList>
            <person name="Zhao L.H."/>
        </authorList>
    </citation>
    <scope>NUCLEOTIDE SEQUENCE [LARGE SCALE GENOMIC DNA]</scope>
    <source>
        <strain evidence="1 2">Co35</strain>
    </source>
</reference>
<dbReference type="EMBL" id="VLNT01000022">
    <property type="protein sequence ID" value="TSD55545.1"/>
    <property type="molecule type" value="Genomic_DNA"/>
</dbReference>
<organism evidence="1 2">
    <name type="scientific">Aeromicrobium piscarium</name>
    <dbReference type="NCBI Taxonomy" id="2590901"/>
    <lineage>
        <taxon>Bacteria</taxon>
        <taxon>Bacillati</taxon>
        <taxon>Actinomycetota</taxon>
        <taxon>Actinomycetes</taxon>
        <taxon>Propionibacteriales</taxon>
        <taxon>Nocardioidaceae</taxon>
        <taxon>Aeromicrobium</taxon>
    </lineage>
</organism>
<evidence type="ECO:0008006" key="3">
    <source>
        <dbReference type="Google" id="ProtNLM"/>
    </source>
</evidence>
<dbReference type="AlphaFoldDB" id="A0A554RN29"/>
<dbReference type="Proteomes" id="UP000316988">
    <property type="component" value="Unassembled WGS sequence"/>
</dbReference>